<feature type="compositionally biased region" description="Pro residues" evidence="1">
    <location>
        <begin position="90"/>
        <end position="102"/>
    </location>
</feature>
<feature type="compositionally biased region" description="Basic and acidic residues" evidence="1">
    <location>
        <begin position="332"/>
        <end position="342"/>
    </location>
</feature>
<feature type="compositionally biased region" description="Polar residues" evidence="1">
    <location>
        <begin position="278"/>
        <end position="292"/>
    </location>
</feature>
<reference evidence="2 3" key="1">
    <citation type="journal article" date="2018" name="Nat. Ecol. Evol.">
        <title>Pezizomycetes genomes reveal the molecular basis of ectomycorrhizal truffle lifestyle.</title>
        <authorList>
            <person name="Murat C."/>
            <person name="Payen T."/>
            <person name="Noel B."/>
            <person name="Kuo A."/>
            <person name="Morin E."/>
            <person name="Chen J."/>
            <person name="Kohler A."/>
            <person name="Krizsan K."/>
            <person name="Balestrini R."/>
            <person name="Da Silva C."/>
            <person name="Montanini B."/>
            <person name="Hainaut M."/>
            <person name="Levati E."/>
            <person name="Barry K.W."/>
            <person name="Belfiori B."/>
            <person name="Cichocki N."/>
            <person name="Clum A."/>
            <person name="Dockter R.B."/>
            <person name="Fauchery L."/>
            <person name="Guy J."/>
            <person name="Iotti M."/>
            <person name="Le Tacon F."/>
            <person name="Lindquist E.A."/>
            <person name="Lipzen A."/>
            <person name="Malagnac F."/>
            <person name="Mello A."/>
            <person name="Molinier V."/>
            <person name="Miyauchi S."/>
            <person name="Poulain J."/>
            <person name="Riccioni C."/>
            <person name="Rubini A."/>
            <person name="Sitrit Y."/>
            <person name="Splivallo R."/>
            <person name="Traeger S."/>
            <person name="Wang M."/>
            <person name="Zifcakova L."/>
            <person name="Wipf D."/>
            <person name="Zambonelli A."/>
            <person name="Paolocci F."/>
            <person name="Nowrousian M."/>
            <person name="Ottonello S."/>
            <person name="Baldrian P."/>
            <person name="Spatafora J.W."/>
            <person name="Henrissat B."/>
            <person name="Nagy L.G."/>
            <person name="Aury J.M."/>
            <person name="Wincker P."/>
            <person name="Grigoriev I.V."/>
            <person name="Bonfante P."/>
            <person name="Martin F.M."/>
        </authorList>
    </citation>
    <scope>NUCLEOTIDE SEQUENCE [LARGE SCALE GENOMIC DNA]</scope>
    <source>
        <strain evidence="2 3">CCBAS932</strain>
    </source>
</reference>
<accession>A0A3N4KLX7</accession>
<evidence type="ECO:0000256" key="1">
    <source>
        <dbReference type="SAM" id="MobiDB-lite"/>
    </source>
</evidence>
<proteinExistence type="predicted"/>
<feature type="compositionally biased region" description="Basic residues" evidence="1">
    <location>
        <begin position="44"/>
        <end position="56"/>
    </location>
</feature>
<evidence type="ECO:0000313" key="2">
    <source>
        <dbReference type="EMBL" id="RPB10418.1"/>
    </source>
</evidence>
<dbReference type="AlphaFoldDB" id="A0A3N4KLX7"/>
<dbReference type="Proteomes" id="UP000277580">
    <property type="component" value="Unassembled WGS sequence"/>
</dbReference>
<keyword evidence="3" id="KW-1185">Reference proteome</keyword>
<dbReference type="InParanoid" id="A0A3N4KLX7"/>
<sequence>MEHYTSSGPARPATYIRPGNMRQEEPLQSVEGPPPPPPLQRDNHNHHHHHHHHSRVRSVPTSPDPEARASRVIQRPQSILISRVGGVETPPSPVSPEEPPPSLNHLGHNDIMRRQQQRLDALRHAAPPIPRTYSDTSSMGSMDAQASTTSGTTVADDIELPPQSRGLLSFVESRAQITDIENQLDRLHARMMMGTRNRDLPRDYRASGIRQATPRSYTRLQHQVVPHRPSRRETFSALDEADRTWSSVASVTSATTDNSLEVHVSRTPDLVPSRAVTDHSSQQSEADATTPSDVAPPQSEDANSTTTTSSPTNQPLWSLANSVQDIETELAHLSEGTARRSADAGSAMSLRRTRRSRLDVCGGMSKMRTMSRLCLRYRGRHTHAANS</sequence>
<feature type="region of interest" description="Disordered" evidence="1">
    <location>
        <begin position="1"/>
        <end position="105"/>
    </location>
</feature>
<dbReference type="EMBL" id="ML119143">
    <property type="protein sequence ID" value="RPB10418.1"/>
    <property type="molecule type" value="Genomic_DNA"/>
</dbReference>
<feature type="region of interest" description="Disordered" evidence="1">
    <location>
        <begin position="252"/>
        <end position="316"/>
    </location>
</feature>
<evidence type="ECO:0000313" key="3">
    <source>
        <dbReference type="Proteomes" id="UP000277580"/>
    </source>
</evidence>
<organism evidence="2 3">
    <name type="scientific">Morchella conica CCBAS932</name>
    <dbReference type="NCBI Taxonomy" id="1392247"/>
    <lineage>
        <taxon>Eukaryota</taxon>
        <taxon>Fungi</taxon>
        <taxon>Dikarya</taxon>
        <taxon>Ascomycota</taxon>
        <taxon>Pezizomycotina</taxon>
        <taxon>Pezizomycetes</taxon>
        <taxon>Pezizales</taxon>
        <taxon>Morchellaceae</taxon>
        <taxon>Morchella</taxon>
    </lineage>
</organism>
<feature type="region of interest" description="Disordered" evidence="1">
    <location>
        <begin position="332"/>
        <end position="351"/>
    </location>
</feature>
<protein>
    <submittedName>
        <fullName evidence="2">Uncharacterized protein</fullName>
    </submittedName>
</protein>
<gene>
    <name evidence="2" type="ORF">P167DRAFT_254258</name>
</gene>
<feature type="region of interest" description="Disordered" evidence="1">
    <location>
        <begin position="131"/>
        <end position="159"/>
    </location>
</feature>
<name>A0A3N4KLX7_9PEZI</name>
<feature type="compositionally biased region" description="Polar residues" evidence="1">
    <location>
        <begin position="133"/>
        <end position="153"/>
    </location>
</feature>